<dbReference type="Proteomes" id="UP001054857">
    <property type="component" value="Unassembled WGS sequence"/>
</dbReference>
<name>A0AAD3E156_9CHLO</name>
<feature type="non-terminal residue" evidence="2">
    <location>
        <position position="157"/>
    </location>
</feature>
<organism evidence="2 3">
    <name type="scientific">Astrephomene gubernaculifera</name>
    <dbReference type="NCBI Taxonomy" id="47775"/>
    <lineage>
        <taxon>Eukaryota</taxon>
        <taxon>Viridiplantae</taxon>
        <taxon>Chlorophyta</taxon>
        <taxon>core chlorophytes</taxon>
        <taxon>Chlorophyceae</taxon>
        <taxon>CS clade</taxon>
        <taxon>Chlamydomonadales</taxon>
        <taxon>Astrephomenaceae</taxon>
        <taxon>Astrephomene</taxon>
    </lineage>
</organism>
<gene>
    <name evidence="2" type="ORF">Agub_g11425</name>
</gene>
<dbReference type="InterPro" id="IPR013083">
    <property type="entry name" value="Znf_RING/FYVE/PHD"/>
</dbReference>
<dbReference type="Pfam" id="PF17807">
    <property type="entry name" value="zf-UBP_var"/>
    <property type="match status" value="1"/>
</dbReference>
<dbReference type="Gene3D" id="3.30.40.10">
    <property type="entry name" value="Zinc/RING finger domain, C3HC4 (zinc finger)"/>
    <property type="match status" value="1"/>
</dbReference>
<reference evidence="2 3" key="1">
    <citation type="journal article" date="2021" name="Sci. Rep.">
        <title>Genome sequencing of the multicellular alga Astrephomene provides insights into convergent evolution of germ-soma differentiation.</title>
        <authorList>
            <person name="Yamashita S."/>
            <person name="Yamamoto K."/>
            <person name="Matsuzaki R."/>
            <person name="Suzuki S."/>
            <person name="Yamaguchi H."/>
            <person name="Hirooka S."/>
            <person name="Minakuchi Y."/>
            <person name="Miyagishima S."/>
            <person name="Kawachi M."/>
            <person name="Toyoda A."/>
            <person name="Nozaki H."/>
        </authorList>
    </citation>
    <scope>NUCLEOTIDE SEQUENCE [LARGE SCALE GENOMIC DNA]</scope>
    <source>
        <strain evidence="2 3">NIES-4017</strain>
    </source>
</reference>
<proteinExistence type="predicted"/>
<evidence type="ECO:0000313" key="2">
    <source>
        <dbReference type="EMBL" id="GFR49486.1"/>
    </source>
</evidence>
<accession>A0AAD3E156</accession>
<feature type="domain" description="Ubiquitinyl hydrolase variant UBP zinc finger" evidence="1">
    <location>
        <begin position="25"/>
        <end position="86"/>
    </location>
</feature>
<protein>
    <recommendedName>
        <fullName evidence="1">Ubiquitinyl hydrolase variant UBP zinc finger domain-containing protein</fullName>
    </recommendedName>
</protein>
<comment type="caution">
    <text evidence="2">The sequence shown here is derived from an EMBL/GenBank/DDBJ whole genome shotgun (WGS) entry which is preliminary data.</text>
</comment>
<evidence type="ECO:0000259" key="1">
    <source>
        <dbReference type="Pfam" id="PF17807"/>
    </source>
</evidence>
<keyword evidence="3" id="KW-1185">Reference proteome</keyword>
<dbReference type="AlphaFoldDB" id="A0AAD3E156"/>
<sequence>MASTATAPAVDEAVLALVRRHMHAVRVPSYNDKVYKDECMFSYDSPESPGGLYVNLTTFQGFGESFLPLDHRRSGTALYLHLKHTRVSCGGGGGGACCEPRIKPHIVNPSAPPLLPPLPPNQVPLPKSEVEAARSAAQAAGQLLLNAPTFRLDKQTE</sequence>
<dbReference type="InterPro" id="IPR041432">
    <property type="entry name" value="UBP13_Znf-UBP_var"/>
</dbReference>
<dbReference type="EMBL" id="BMAR01000030">
    <property type="protein sequence ID" value="GFR49486.1"/>
    <property type="molecule type" value="Genomic_DNA"/>
</dbReference>
<evidence type="ECO:0000313" key="3">
    <source>
        <dbReference type="Proteomes" id="UP001054857"/>
    </source>
</evidence>